<keyword evidence="7 10" id="KW-0460">Magnesium</keyword>
<dbReference type="InterPro" id="IPR024932">
    <property type="entry name" value="ApbE"/>
</dbReference>
<dbReference type="PIRSF" id="PIRSF006268">
    <property type="entry name" value="ApbE"/>
    <property type="match status" value="1"/>
</dbReference>
<dbReference type="Proteomes" id="UP000665020">
    <property type="component" value="Chromosome"/>
</dbReference>
<evidence type="ECO:0000256" key="3">
    <source>
        <dbReference type="ARBA" id="ARBA00022630"/>
    </source>
</evidence>
<keyword evidence="12" id="KW-1003">Cell membrane</keyword>
<evidence type="ECO:0000256" key="7">
    <source>
        <dbReference type="ARBA" id="ARBA00022842"/>
    </source>
</evidence>
<evidence type="ECO:0000256" key="13">
    <source>
        <dbReference type="SAM" id="Phobius"/>
    </source>
</evidence>
<comment type="similarity">
    <text evidence="10 12">Belongs to the ApbE family.</text>
</comment>
<name>A0A8A7KAS4_9FIRM</name>
<evidence type="ECO:0000313" key="14">
    <source>
        <dbReference type="EMBL" id="QTL97185.1"/>
    </source>
</evidence>
<keyword evidence="3 10" id="KW-0285">Flavoprotein</keyword>
<dbReference type="GO" id="GO:0016740">
    <property type="term" value="F:transferase activity"/>
    <property type="evidence" value="ECO:0007669"/>
    <property type="project" value="UniProtKB-UniRule"/>
</dbReference>
<dbReference type="EMBL" id="CP046640">
    <property type="protein sequence ID" value="QTL97185.1"/>
    <property type="molecule type" value="Genomic_DNA"/>
</dbReference>
<keyword evidence="13" id="KW-0472">Membrane</keyword>
<proteinExistence type="inferred from homology"/>
<dbReference type="GO" id="GO:0046872">
    <property type="term" value="F:metal ion binding"/>
    <property type="evidence" value="ECO:0007669"/>
    <property type="project" value="UniProtKB-UniRule"/>
</dbReference>
<evidence type="ECO:0000256" key="4">
    <source>
        <dbReference type="ARBA" id="ARBA00022679"/>
    </source>
</evidence>
<dbReference type="KEGG" id="ifn:GM661_03925"/>
<dbReference type="PROSITE" id="PS51257">
    <property type="entry name" value="PROKAR_LIPOPROTEIN"/>
    <property type="match status" value="1"/>
</dbReference>
<dbReference type="PANTHER" id="PTHR30040:SF2">
    <property type="entry name" value="FAD:PROTEIN FMN TRANSFERASE"/>
    <property type="match status" value="1"/>
</dbReference>
<dbReference type="SUPFAM" id="SSF143631">
    <property type="entry name" value="ApbE-like"/>
    <property type="match status" value="1"/>
</dbReference>
<organism evidence="14 15">
    <name type="scientific">Iocasia fonsfrigidae</name>
    <dbReference type="NCBI Taxonomy" id="2682810"/>
    <lineage>
        <taxon>Bacteria</taxon>
        <taxon>Bacillati</taxon>
        <taxon>Bacillota</taxon>
        <taxon>Clostridia</taxon>
        <taxon>Halanaerobiales</taxon>
        <taxon>Halanaerobiaceae</taxon>
        <taxon>Iocasia</taxon>
    </lineage>
</organism>
<comment type="function">
    <text evidence="12">Flavin transferase that catalyzes the transfer of the FMN moiety of FAD and its covalent binding to the hydroxyl group of a threonine residue in a target flavoprotein.</text>
</comment>
<comment type="subcellular location">
    <subcellularLocation>
        <location evidence="12">Cell inner membrane</location>
        <topology evidence="12">Lipid-anchor</topology>
        <orientation evidence="12">Periplasmic side</orientation>
    </subcellularLocation>
</comment>
<protein>
    <recommendedName>
        <fullName evidence="2 10">FAD:protein FMN transferase</fullName>
        <ecNumber evidence="1 10">2.7.1.180</ecNumber>
    </recommendedName>
    <alternativeName>
        <fullName evidence="8 10">Flavin transferase</fullName>
    </alternativeName>
</protein>
<gene>
    <name evidence="14" type="ORF">GM661_03925</name>
</gene>
<keyword evidence="6 10" id="KW-0274">FAD</keyword>
<evidence type="ECO:0000256" key="12">
    <source>
        <dbReference type="RuleBase" id="RU363002"/>
    </source>
</evidence>
<comment type="catalytic activity">
    <reaction evidence="9 10 12">
        <text>L-threonyl-[protein] + FAD = FMN-L-threonyl-[protein] + AMP + H(+)</text>
        <dbReference type="Rhea" id="RHEA:36847"/>
        <dbReference type="Rhea" id="RHEA-COMP:11060"/>
        <dbReference type="Rhea" id="RHEA-COMP:11061"/>
        <dbReference type="ChEBI" id="CHEBI:15378"/>
        <dbReference type="ChEBI" id="CHEBI:30013"/>
        <dbReference type="ChEBI" id="CHEBI:57692"/>
        <dbReference type="ChEBI" id="CHEBI:74257"/>
        <dbReference type="ChEBI" id="CHEBI:456215"/>
        <dbReference type="EC" id="2.7.1.180"/>
    </reaction>
</comment>
<keyword evidence="15" id="KW-1185">Reference proteome</keyword>
<evidence type="ECO:0000256" key="9">
    <source>
        <dbReference type="ARBA" id="ARBA00048540"/>
    </source>
</evidence>
<keyword evidence="5 10" id="KW-0479">Metal-binding</keyword>
<keyword evidence="13" id="KW-0812">Transmembrane</keyword>
<evidence type="ECO:0000256" key="6">
    <source>
        <dbReference type="ARBA" id="ARBA00022827"/>
    </source>
</evidence>
<evidence type="ECO:0000256" key="1">
    <source>
        <dbReference type="ARBA" id="ARBA00011955"/>
    </source>
</evidence>
<comment type="cofactor">
    <cofactor evidence="11">
        <name>Mg(2+)</name>
        <dbReference type="ChEBI" id="CHEBI:18420"/>
    </cofactor>
    <cofactor evidence="11">
        <name>Mn(2+)</name>
        <dbReference type="ChEBI" id="CHEBI:29035"/>
    </cofactor>
    <text evidence="11">Magnesium. Can also use manganese.</text>
</comment>
<dbReference type="GO" id="GO:0005886">
    <property type="term" value="C:plasma membrane"/>
    <property type="evidence" value="ECO:0007669"/>
    <property type="project" value="UniProtKB-SubCell"/>
</dbReference>
<evidence type="ECO:0000313" key="15">
    <source>
        <dbReference type="Proteomes" id="UP000665020"/>
    </source>
</evidence>
<accession>A0A8A7KAS4</accession>
<reference evidence="14" key="1">
    <citation type="submission" date="2019-12" db="EMBL/GenBank/DDBJ databases">
        <authorList>
            <person name="zhang j."/>
            <person name="sun C.M."/>
        </authorList>
    </citation>
    <scope>NUCLEOTIDE SEQUENCE</scope>
    <source>
        <strain evidence="14">NS-1</strain>
    </source>
</reference>
<feature type="transmembrane region" description="Helical" evidence="13">
    <location>
        <begin position="7"/>
        <end position="23"/>
    </location>
</feature>
<feature type="binding site" evidence="11">
    <location>
        <position position="177"/>
    </location>
    <ligand>
        <name>Mg(2+)</name>
        <dbReference type="ChEBI" id="CHEBI:18420"/>
    </ligand>
</feature>
<dbReference type="Pfam" id="PF02424">
    <property type="entry name" value="ApbE"/>
    <property type="match status" value="1"/>
</dbReference>
<dbReference type="RefSeq" id="WP_230868832.1">
    <property type="nucleotide sequence ID" value="NZ_CP046640.1"/>
</dbReference>
<keyword evidence="13" id="KW-1133">Transmembrane helix</keyword>
<keyword evidence="12" id="KW-0997">Cell inner membrane</keyword>
<feature type="binding site" evidence="11">
    <location>
        <position position="295"/>
    </location>
    <ligand>
        <name>Mg(2+)</name>
        <dbReference type="ChEBI" id="CHEBI:18420"/>
    </ligand>
</feature>
<sequence length="348" mass="38435">MKVAKKIYIAVLLILVMMITFTACQNKRENGTHPKDATTFLMGTVVQMRVYGSNAQEVIDNSFTRLREIENEMSTTIVSSEISRINTHPGEDIKVNADTYRVLKKAVEYANLTNGKFNPAIGPLVKLWSIGTENARVPAEDEIKEALKLVNYQWIDLDDEQMTVMLEKQGMSLDLGAIAKGYAADEVRRIVKNSRVESAYVNLGGNVLVIGEKPDGTPWKVGIQDPRHNRGNVMASIDVRDKTLVTSGNYERYFEKDGVIYHHILDPDTGYPADSGLLSCTIITTDSFDADALSTSIFILGPAKGLELLEEIDGVEAMLITKDLGIILSSGIEGQVDILNDDFQLNGM</sequence>
<dbReference type="EC" id="2.7.1.180" evidence="1 10"/>
<evidence type="ECO:0000256" key="8">
    <source>
        <dbReference type="ARBA" id="ARBA00031306"/>
    </source>
</evidence>
<dbReference type="PANTHER" id="PTHR30040">
    <property type="entry name" value="THIAMINE BIOSYNTHESIS LIPOPROTEIN APBE"/>
    <property type="match status" value="1"/>
</dbReference>
<dbReference type="InterPro" id="IPR003374">
    <property type="entry name" value="ApbE-like_sf"/>
</dbReference>
<evidence type="ECO:0000256" key="2">
    <source>
        <dbReference type="ARBA" id="ARBA00016337"/>
    </source>
</evidence>
<evidence type="ECO:0000256" key="10">
    <source>
        <dbReference type="PIRNR" id="PIRNR006268"/>
    </source>
</evidence>
<feature type="binding site" evidence="11">
    <location>
        <position position="291"/>
    </location>
    <ligand>
        <name>Mg(2+)</name>
        <dbReference type="ChEBI" id="CHEBI:18420"/>
    </ligand>
</feature>
<evidence type="ECO:0000256" key="11">
    <source>
        <dbReference type="PIRSR" id="PIRSR006268-2"/>
    </source>
</evidence>
<evidence type="ECO:0000256" key="5">
    <source>
        <dbReference type="ARBA" id="ARBA00022723"/>
    </source>
</evidence>
<keyword evidence="4 10" id="KW-0808">Transferase</keyword>
<dbReference type="Gene3D" id="3.10.520.10">
    <property type="entry name" value="ApbE-like domains"/>
    <property type="match status" value="1"/>
</dbReference>
<keyword evidence="12" id="KW-0449">Lipoprotein</keyword>
<dbReference type="AlphaFoldDB" id="A0A8A7KAS4"/>